<dbReference type="EMBL" id="BBLG01000002">
    <property type="protein sequence ID" value="GAK75429.1"/>
    <property type="molecule type" value="Genomic_DNA"/>
</dbReference>
<organism evidence="1 3">
    <name type="scientific">Nonlabens ulvanivorans</name>
    <name type="common">Persicivirga ulvanivorans</name>
    <dbReference type="NCBI Taxonomy" id="906888"/>
    <lineage>
        <taxon>Bacteria</taxon>
        <taxon>Pseudomonadati</taxon>
        <taxon>Bacteroidota</taxon>
        <taxon>Flavobacteriia</taxon>
        <taxon>Flavobacteriales</taxon>
        <taxon>Flavobacteriaceae</taxon>
        <taxon>Nonlabens</taxon>
    </lineage>
</organism>
<reference evidence="3 4" key="1">
    <citation type="journal article" date="2014" name="Genome Announc.">
        <title>Draft Genome Sequences of Marine Flavobacterium Nonlabens Strains NR17, NR24, NR27, NR32, NR33, and Ara13.</title>
        <authorList>
            <person name="Nakanishi M."/>
            <person name="Meirelles P."/>
            <person name="Suzuki R."/>
            <person name="Takatani N."/>
            <person name="Mino S."/>
            <person name="Suda W."/>
            <person name="Oshima K."/>
            <person name="Hattori M."/>
            <person name="Ohkuma M."/>
            <person name="Hosokawa M."/>
            <person name="Miyashita K."/>
            <person name="Thompson F.L."/>
            <person name="Niwa A."/>
            <person name="Sawabe T."/>
            <person name="Sawabe T."/>
        </authorList>
    </citation>
    <scope>NUCLEOTIDE SEQUENCE [LARGE SCALE GENOMIC DNA]</scope>
    <source>
        <strain evidence="1">JCM 19296</strain>
        <strain evidence="2">JCM 19314</strain>
        <strain evidence="3">JCM19296</strain>
        <strain evidence="4">JCM19314</strain>
    </source>
</reference>
<dbReference type="Proteomes" id="UP000028980">
    <property type="component" value="Unassembled WGS sequence"/>
</dbReference>
<comment type="caution">
    <text evidence="1">The sequence shown here is derived from an EMBL/GenBank/DDBJ whole genome shotgun (WGS) entry which is preliminary data.</text>
</comment>
<dbReference type="Proteomes" id="UP000029226">
    <property type="component" value="Unassembled WGS sequence"/>
</dbReference>
<evidence type="ECO:0000313" key="2">
    <source>
        <dbReference type="EMBL" id="GAL01792.1"/>
    </source>
</evidence>
<proteinExistence type="predicted"/>
<evidence type="ECO:0000313" key="4">
    <source>
        <dbReference type="Proteomes" id="UP000029226"/>
    </source>
</evidence>
<evidence type="ECO:0000313" key="1">
    <source>
        <dbReference type="EMBL" id="GAK75429.1"/>
    </source>
</evidence>
<evidence type="ECO:0000313" key="3">
    <source>
        <dbReference type="Proteomes" id="UP000028980"/>
    </source>
</evidence>
<accession>A0A081D933</accession>
<dbReference type="EMBL" id="BBMM01000014">
    <property type="protein sequence ID" value="GAL01792.1"/>
    <property type="molecule type" value="Genomic_DNA"/>
</dbReference>
<name>A0A081D933_NONUL</name>
<protein>
    <submittedName>
        <fullName evidence="1">Uncharacterized protein</fullName>
    </submittedName>
</protein>
<dbReference type="AlphaFoldDB" id="A0A081D933"/>
<sequence length="44" mass="5394">MSYTLRESGIQTFIDMFKLYYFYKDSSYLCQGMEFVKEFNKNNL</sequence>
<gene>
    <name evidence="1" type="ORF">JCM19296_1021</name>
    <name evidence="2" type="ORF">JCM19314_1512</name>
</gene>